<dbReference type="AlphaFoldDB" id="A0A0N8GPP7"/>
<reference evidence="1 2" key="1">
    <citation type="submission" date="2015-07" db="EMBL/GenBank/DDBJ databases">
        <title>Whole genome sequence of Herpetosiphon geysericola DSM 7119.</title>
        <authorList>
            <person name="Hemp J."/>
            <person name="Ward L.M."/>
            <person name="Pace L.A."/>
            <person name="Fischer W.W."/>
        </authorList>
    </citation>
    <scope>NUCLEOTIDE SEQUENCE [LARGE SCALE GENOMIC DNA]</scope>
    <source>
        <strain evidence="1 2">DSM 7119</strain>
    </source>
</reference>
<name>A0A0N8GPP7_9CHLR</name>
<sequence>MQAKHVLDRFNLWLEQSDKVLEYLAIEDALNLMLGFYREIRIDDCDLANDGDMLLFQWGVEQNGLNAHFSYNLTRHLVVEKTYVDDDGEWIDDSVKQLSLTFRYISNLKLASLGQGNQWCLHPEELGEFEQFLHTHPATLAVKHLHARSIDLSFKHLE</sequence>
<keyword evidence="2" id="KW-1185">Reference proteome</keyword>
<protein>
    <submittedName>
        <fullName evidence="1">Uncharacterized protein</fullName>
    </submittedName>
</protein>
<evidence type="ECO:0000313" key="1">
    <source>
        <dbReference type="EMBL" id="KPL81490.1"/>
    </source>
</evidence>
<gene>
    <name evidence="1" type="ORF">SE18_22965</name>
</gene>
<dbReference type="OrthoDB" id="1450804at2"/>
<evidence type="ECO:0000313" key="2">
    <source>
        <dbReference type="Proteomes" id="UP000050277"/>
    </source>
</evidence>
<proteinExistence type="predicted"/>
<dbReference type="RefSeq" id="WP_054536796.1">
    <property type="nucleotide sequence ID" value="NZ_LGKP01000035.1"/>
</dbReference>
<accession>A0A0N8GPP7</accession>
<dbReference type="Proteomes" id="UP000050277">
    <property type="component" value="Unassembled WGS sequence"/>
</dbReference>
<dbReference type="EMBL" id="LGKP01000035">
    <property type="protein sequence ID" value="KPL81490.1"/>
    <property type="molecule type" value="Genomic_DNA"/>
</dbReference>
<organism evidence="1 2">
    <name type="scientific">Herpetosiphon geysericola</name>
    <dbReference type="NCBI Taxonomy" id="70996"/>
    <lineage>
        <taxon>Bacteria</taxon>
        <taxon>Bacillati</taxon>
        <taxon>Chloroflexota</taxon>
        <taxon>Chloroflexia</taxon>
        <taxon>Herpetosiphonales</taxon>
        <taxon>Herpetosiphonaceae</taxon>
        <taxon>Herpetosiphon</taxon>
    </lineage>
</organism>
<comment type="caution">
    <text evidence="1">The sequence shown here is derived from an EMBL/GenBank/DDBJ whole genome shotgun (WGS) entry which is preliminary data.</text>
</comment>